<keyword evidence="2" id="KW-1185">Reference proteome</keyword>
<sequence>MKTFSSPWKKNQRIVSCCHYLVTTDGRCAVTKNNECVAFSDLLLSGFSIIEVHVMSGCIAAFRGCLSKKNSDDR</sequence>
<dbReference type="AlphaFoldDB" id="A0AAV4P789"/>
<organism evidence="1 2">
    <name type="scientific">Caerostris extrusa</name>
    <name type="common">Bark spider</name>
    <name type="synonym">Caerostris bankana</name>
    <dbReference type="NCBI Taxonomy" id="172846"/>
    <lineage>
        <taxon>Eukaryota</taxon>
        <taxon>Metazoa</taxon>
        <taxon>Ecdysozoa</taxon>
        <taxon>Arthropoda</taxon>
        <taxon>Chelicerata</taxon>
        <taxon>Arachnida</taxon>
        <taxon>Araneae</taxon>
        <taxon>Araneomorphae</taxon>
        <taxon>Entelegynae</taxon>
        <taxon>Araneoidea</taxon>
        <taxon>Araneidae</taxon>
        <taxon>Caerostris</taxon>
    </lineage>
</organism>
<evidence type="ECO:0000313" key="1">
    <source>
        <dbReference type="EMBL" id="GIX92878.1"/>
    </source>
</evidence>
<dbReference type="Proteomes" id="UP001054945">
    <property type="component" value="Unassembled WGS sequence"/>
</dbReference>
<proteinExistence type="predicted"/>
<evidence type="ECO:0000313" key="2">
    <source>
        <dbReference type="Proteomes" id="UP001054945"/>
    </source>
</evidence>
<gene>
    <name evidence="1" type="ORF">CEXT_610501</name>
</gene>
<comment type="caution">
    <text evidence="1">The sequence shown here is derived from an EMBL/GenBank/DDBJ whole genome shotgun (WGS) entry which is preliminary data.</text>
</comment>
<protein>
    <submittedName>
        <fullName evidence="1">Uncharacterized protein</fullName>
    </submittedName>
</protein>
<reference evidence="1 2" key="1">
    <citation type="submission" date="2021-06" db="EMBL/GenBank/DDBJ databases">
        <title>Caerostris extrusa draft genome.</title>
        <authorList>
            <person name="Kono N."/>
            <person name="Arakawa K."/>
        </authorList>
    </citation>
    <scope>NUCLEOTIDE SEQUENCE [LARGE SCALE GENOMIC DNA]</scope>
</reference>
<dbReference type="EMBL" id="BPLR01021720">
    <property type="protein sequence ID" value="GIX92878.1"/>
    <property type="molecule type" value="Genomic_DNA"/>
</dbReference>
<accession>A0AAV4P789</accession>
<name>A0AAV4P789_CAEEX</name>